<evidence type="ECO:0000313" key="6">
    <source>
        <dbReference type="EMBL" id="NKY99227.1"/>
    </source>
</evidence>
<gene>
    <name evidence="3 6" type="primary">gcvH</name>
    <name evidence="6" type="ORF">HGB44_16370</name>
</gene>
<sequence length="131" mass="14461">MASIPGDLLYTTSHEWVRRESGGTVAVGLTDYAQRQLGDVVFLELPEVGARVDAEEPVGTVESVKAVSEFYAPFRGEVTEVNTELAEEPEQVNDDPYDCWLFLVRPADPEAVDALLDAEAYGKLIREEAEE</sequence>
<dbReference type="SUPFAM" id="SSF51230">
    <property type="entry name" value="Single hybrid motif"/>
    <property type="match status" value="1"/>
</dbReference>
<dbReference type="CDD" id="cd06848">
    <property type="entry name" value="GCS_H"/>
    <property type="match status" value="1"/>
</dbReference>
<dbReference type="GO" id="GO:0005960">
    <property type="term" value="C:glycine cleavage complex"/>
    <property type="evidence" value="ECO:0007669"/>
    <property type="project" value="InterPro"/>
</dbReference>
<evidence type="ECO:0000256" key="2">
    <source>
        <dbReference type="ARBA" id="ARBA00022823"/>
    </source>
</evidence>
<dbReference type="InterPro" id="IPR000089">
    <property type="entry name" value="Biotin_lipoyl"/>
</dbReference>
<dbReference type="PROSITE" id="PS00189">
    <property type="entry name" value="LIPOYL"/>
    <property type="match status" value="1"/>
</dbReference>
<dbReference type="Pfam" id="PF01597">
    <property type="entry name" value="GCV_H"/>
    <property type="match status" value="1"/>
</dbReference>
<dbReference type="GO" id="GO:0009249">
    <property type="term" value="P:protein lipoylation"/>
    <property type="evidence" value="ECO:0007669"/>
    <property type="project" value="TreeGrafter"/>
</dbReference>
<dbReference type="NCBIfam" id="NF002270">
    <property type="entry name" value="PRK01202.1"/>
    <property type="match status" value="1"/>
</dbReference>
<dbReference type="AlphaFoldDB" id="A0A7X6MED0"/>
<dbReference type="InterPro" id="IPR017453">
    <property type="entry name" value="GCV_H_sub"/>
</dbReference>
<dbReference type="EMBL" id="JAAXPG010000014">
    <property type="protein sequence ID" value="NKY99227.1"/>
    <property type="molecule type" value="Genomic_DNA"/>
</dbReference>
<keyword evidence="2 3" id="KW-0450">Lipoyl</keyword>
<comment type="similarity">
    <text evidence="1 3">Belongs to the GcvH family.</text>
</comment>
<dbReference type="NCBIfam" id="TIGR00527">
    <property type="entry name" value="gcvH"/>
    <property type="match status" value="1"/>
</dbReference>
<keyword evidence="7" id="KW-1185">Reference proteome</keyword>
<dbReference type="InterPro" id="IPR033753">
    <property type="entry name" value="GCV_H/Fam206"/>
</dbReference>
<reference evidence="6 7" key="1">
    <citation type="submission" date="2020-04" db="EMBL/GenBank/DDBJ databases">
        <title>MicrobeNet Type strains.</title>
        <authorList>
            <person name="Nicholson A.C."/>
        </authorList>
    </citation>
    <scope>NUCLEOTIDE SEQUENCE [LARGE SCALE GENOMIC DNA]</scope>
    <source>
        <strain evidence="6 7">ATCC 23612</strain>
    </source>
</reference>
<dbReference type="InterPro" id="IPR002930">
    <property type="entry name" value="GCV_H"/>
</dbReference>
<comment type="subunit">
    <text evidence="3">The glycine cleavage system is composed of four proteins: P, T, L and H.</text>
</comment>
<comment type="caution">
    <text evidence="6">The sequence shown here is derived from an EMBL/GenBank/DDBJ whole genome shotgun (WGS) entry which is preliminary data.</text>
</comment>
<comment type="cofactor">
    <cofactor evidence="3">
        <name>(R)-lipoate</name>
        <dbReference type="ChEBI" id="CHEBI:83088"/>
    </cofactor>
    <text evidence="3">Binds 1 lipoyl cofactor covalently.</text>
</comment>
<dbReference type="PANTHER" id="PTHR11715:SF3">
    <property type="entry name" value="GLYCINE CLEAVAGE SYSTEM H PROTEIN-RELATED"/>
    <property type="match status" value="1"/>
</dbReference>
<dbReference type="InterPro" id="IPR003016">
    <property type="entry name" value="2-oxoA_DH_lipoyl-BS"/>
</dbReference>
<proteinExistence type="inferred from homology"/>
<dbReference type="GO" id="GO:0019464">
    <property type="term" value="P:glycine decarboxylation via glycine cleavage system"/>
    <property type="evidence" value="ECO:0007669"/>
    <property type="project" value="UniProtKB-UniRule"/>
</dbReference>
<dbReference type="GO" id="GO:0005829">
    <property type="term" value="C:cytosol"/>
    <property type="evidence" value="ECO:0007669"/>
    <property type="project" value="TreeGrafter"/>
</dbReference>
<name>A0A7X6MED0_9ACTN</name>
<evidence type="ECO:0000313" key="7">
    <source>
        <dbReference type="Proteomes" id="UP000553209"/>
    </source>
</evidence>
<feature type="modified residue" description="N6-lipoyllysine" evidence="3 4">
    <location>
        <position position="65"/>
    </location>
</feature>
<dbReference type="RefSeq" id="WP_061078642.1">
    <property type="nucleotide sequence ID" value="NZ_JAAXPG010000014.1"/>
</dbReference>
<evidence type="ECO:0000259" key="5">
    <source>
        <dbReference type="PROSITE" id="PS50968"/>
    </source>
</evidence>
<feature type="domain" description="Lipoyl-binding" evidence="5">
    <location>
        <begin position="24"/>
        <end position="105"/>
    </location>
</feature>
<comment type="function">
    <text evidence="3">The glycine cleavage system catalyzes the degradation of glycine. The H protein shuttles the methylamine group of glycine from the P protein to the T protein.</text>
</comment>
<dbReference type="PROSITE" id="PS50968">
    <property type="entry name" value="BIOTINYL_LIPOYL"/>
    <property type="match status" value="1"/>
</dbReference>
<protein>
    <recommendedName>
        <fullName evidence="3">Glycine cleavage system H protein</fullName>
    </recommendedName>
</protein>
<evidence type="ECO:0000256" key="4">
    <source>
        <dbReference type="PIRSR" id="PIRSR617453-50"/>
    </source>
</evidence>
<organism evidence="6 7">
    <name type="scientific">Nocardiopsis alborubida</name>
    <dbReference type="NCBI Taxonomy" id="146802"/>
    <lineage>
        <taxon>Bacteria</taxon>
        <taxon>Bacillati</taxon>
        <taxon>Actinomycetota</taxon>
        <taxon>Actinomycetes</taxon>
        <taxon>Streptosporangiales</taxon>
        <taxon>Nocardiopsidaceae</taxon>
        <taxon>Nocardiopsis</taxon>
    </lineage>
</organism>
<dbReference type="PANTHER" id="PTHR11715">
    <property type="entry name" value="GLYCINE CLEAVAGE SYSTEM H PROTEIN"/>
    <property type="match status" value="1"/>
</dbReference>
<dbReference type="Gene3D" id="2.40.50.100">
    <property type="match status" value="1"/>
</dbReference>
<evidence type="ECO:0000256" key="3">
    <source>
        <dbReference type="HAMAP-Rule" id="MF_00272"/>
    </source>
</evidence>
<dbReference type="InterPro" id="IPR011053">
    <property type="entry name" value="Single_hybrid_motif"/>
</dbReference>
<accession>A0A7X6MED0</accession>
<evidence type="ECO:0000256" key="1">
    <source>
        <dbReference type="ARBA" id="ARBA00009249"/>
    </source>
</evidence>
<dbReference type="Proteomes" id="UP000553209">
    <property type="component" value="Unassembled WGS sequence"/>
</dbReference>
<dbReference type="HAMAP" id="MF_00272">
    <property type="entry name" value="GcvH"/>
    <property type="match status" value="1"/>
</dbReference>